<evidence type="ECO:0000313" key="4">
    <source>
        <dbReference type="Proteomes" id="UP000027586"/>
    </source>
</evidence>
<dbReference type="InterPro" id="IPR002836">
    <property type="entry name" value="PDCD5-like"/>
</dbReference>
<dbReference type="EMBL" id="CBTN010000043">
    <property type="protein sequence ID" value="CDH57093.1"/>
    <property type="molecule type" value="Genomic_DNA"/>
</dbReference>
<name>A0A068S3Z5_9FUNG</name>
<dbReference type="OrthoDB" id="10252486at2759"/>
<dbReference type="Pfam" id="PF01984">
    <property type="entry name" value="dsDNA_bind"/>
    <property type="match status" value="1"/>
</dbReference>
<dbReference type="Gene3D" id="1.10.8.140">
    <property type="entry name" value="PDCD5-like"/>
    <property type="match status" value="1"/>
</dbReference>
<comment type="similarity">
    <text evidence="1">Belongs to the PDCD5 family.</text>
</comment>
<feature type="region of interest" description="Disordered" evidence="2">
    <location>
        <begin position="77"/>
        <end position="115"/>
    </location>
</feature>
<dbReference type="PANTHER" id="PTHR10840:SF0">
    <property type="entry name" value="PROGRAMMED CELL DEATH PROTEIN 5"/>
    <property type="match status" value="1"/>
</dbReference>
<accession>A0A068S3Z5</accession>
<evidence type="ECO:0000313" key="3">
    <source>
        <dbReference type="EMBL" id="CDH57093.1"/>
    </source>
</evidence>
<keyword evidence="4" id="KW-1185">Reference proteome</keyword>
<dbReference type="GO" id="GO:0005634">
    <property type="term" value="C:nucleus"/>
    <property type="evidence" value="ECO:0007669"/>
    <property type="project" value="TreeGrafter"/>
</dbReference>
<feature type="compositionally biased region" description="Gly residues" evidence="2">
    <location>
        <begin position="85"/>
        <end position="104"/>
    </location>
</feature>
<gene>
    <name evidence="3" type="ORF">LCOR_08078.1</name>
</gene>
<evidence type="ECO:0000256" key="2">
    <source>
        <dbReference type="SAM" id="MobiDB-lite"/>
    </source>
</evidence>
<evidence type="ECO:0000256" key="1">
    <source>
        <dbReference type="ARBA" id="ARBA00010490"/>
    </source>
</evidence>
<comment type="caution">
    <text evidence="3">The sequence shown here is derived from an EMBL/GenBank/DDBJ whole genome shotgun (WGS) entry which is preliminary data.</text>
</comment>
<proteinExistence type="inferred from homology"/>
<dbReference type="Proteomes" id="UP000027586">
    <property type="component" value="Unassembled WGS sequence"/>
</dbReference>
<dbReference type="AlphaFoldDB" id="A0A068S3Z5"/>
<dbReference type="PANTHER" id="PTHR10840">
    <property type="entry name" value="PROGRAMMED CELL DEATH PROTEIN 5"/>
    <property type="match status" value="1"/>
</dbReference>
<dbReference type="GO" id="GO:0005829">
    <property type="term" value="C:cytosol"/>
    <property type="evidence" value="ECO:0007669"/>
    <property type="project" value="TreeGrafter"/>
</dbReference>
<protein>
    <recommendedName>
        <fullName evidence="5">Programmed cell death protein 5</fullName>
    </recommendedName>
</protein>
<evidence type="ECO:0008006" key="5">
    <source>
        <dbReference type="Google" id="ProtNLM"/>
    </source>
</evidence>
<dbReference type="FunFam" id="1.10.8.140:FF:000006">
    <property type="entry name" value="programmed cell death protein 5-like"/>
    <property type="match status" value="1"/>
</dbReference>
<dbReference type="SUPFAM" id="SSF46950">
    <property type="entry name" value="Double-stranded DNA-binding domain"/>
    <property type="match status" value="1"/>
</dbReference>
<dbReference type="GO" id="GO:0003677">
    <property type="term" value="F:DNA binding"/>
    <property type="evidence" value="ECO:0007669"/>
    <property type="project" value="InterPro"/>
</dbReference>
<organism evidence="3 4">
    <name type="scientific">Lichtheimia corymbifera JMRC:FSU:9682</name>
    <dbReference type="NCBI Taxonomy" id="1263082"/>
    <lineage>
        <taxon>Eukaryota</taxon>
        <taxon>Fungi</taxon>
        <taxon>Fungi incertae sedis</taxon>
        <taxon>Mucoromycota</taxon>
        <taxon>Mucoromycotina</taxon>
        <taxon>Mucoromycetes</taxon>
        <taxon>Mucorales</taxon>
        <taxon>Lichtheimiaceae</taxon>
        <taxon>Lichtheimia</taxon>
    </lineage>
</organism>
<dbReference type="InterPro" id="IPR036883">
    <property type="entry name" value="PDCD5-like_sf"/>
</dbReference>
<dbReference type="STRING" id="1263082.A0A068S3Z5"/>
<reference evidence="3" key="1">
    <citation type="submission" date="2013-08" db="EMBL/GenBank/DDBJ databases">
        <title>Gene expansion shapes genome architecture in the human pathogen Lichtheimia corymbifera: an evolutionary genomics analysis in the ancient terrestrial Mucorales (Mucoromycotina).</title>
        <authorList>
            <person name="Schwartze V.U."/>
            <person name="Winter S."/>
            <person name="Shelest E."/>
            <person name="Marcet-Houben M."/>
            <person name="Horn F."/>
            <person name="Wehner S."/>
            <person name="Hoffmann K."/>
            <person name="Riege K."/>
            <person name="Sammeth M."/>
            <person name="Nowrousian M."/>
            <person name="Valiante V."/>
            <person name="Linde J."/>
            <person name="Jacobsen I.D."/>
            <person name="Marz M."/>
            <person name="Brakhage A.A."/>
            <person name="Gabaldon T."/>
            <person name="Bocker S."/>
            <person name="Voigt K."/>
        </authorList>
    </citation>
    <scope>NUCLEOTIDE SEQUENCE [LARGE SCALE GENOMIC DNA]</scope>
    <source>
        <strain evidence="3">FSU 9682</strain>
    </source>
</reference>
<dbReference type="VEuPathDB" id="FungiDB:LCOR_08078.1"/>
<sequence length="207" mass="23288">MPKSSIIQHLIVIRRGWCTKSGNKLMIRGGLHVVAVTWFATTRVDPSKSKLSHLFHITYIMEDDELQAIRARRMAELQAQSGKSSGAGSGFAGSPGMGGSGGNGSQDDQAKKEQMEEMRRTMLYQILDNSARERLARIHMVKADKARAVEDLLLRLAQSNQLRNKVSEQQLIDLLGQINQQEPSASQTRIVYNRRRFDDDSDDEYDL</sequence>